<proteinExistence type="predicted"/>
<reference evidence="3" key="1">
    <citation type="submission" date="2021-10" db="EMBL/GenBank/DDBJ databases">
        <title>Tamlana sargassums sp. nov., and Tamlana laminarinivorans sp. nov., two new bacteria isolated from the brown alga.</title>
        <authorList>
            <person name="Li J."/>
        </authorList>
    </citation>
    <scope>NUCLEOTIDE SEQUENCE</scope>
    <source>
        <strain evidence="3">62-3</strain>
    </source>
</reference>
<dbReference type="AlphaFoldDB" id="A0A9X1L5G5"/>
<evidence type="ECO:0000259" key="2">
    <source>
        <dbReference type="Pfam" id="PF10988"/>
    </source>
</evidence>
<feature type="chain" id="PRO_5040821358" evidence="1">
    <location>
        <begin position="22"/>
        <end position="248"/>
    </location>
</feature>
<protein>
    <submittedName>
        <fullName evidence="3">DUF2807 domain-containing protein</fullName>
    </submittedName>
</protein>
<gene>
    <name evidence="3" type="ORF">LG651_00245</name>
</gene>
<evidence type="ECO:0000313" key="4">
    <source>
        <dbReference type="Proteomes" id="UP001139286"/>
    </source>
</evidence>
<comment type="caution">
    <text evidence="3">The sequence shown here is derived from an EMBL/GenBank/DDBJ whole genome shotgun (WGS) entry which is preliminary data.</text>
</comment>
<name>A0A9X1L5G5_9FLAO</name>
<organism evidence="3 4">
    <name type="scientific">Neotamlana sargassicola</name>
    <dbReference type="NCBI Taxonomy" id="2883125"/>
    <lineage>
        <taxon>Bacteria</taxon>
        <taxon>Pseudomonadati</taxon>
        <taxon>Bacteroidota</taxon>
        <taxon>Flavobacteriia</taxon>
        <taxon>Flavobacteriales</taxon>
        <taxon>Flavobacteriaceae</taxon>
        <taxon>Neotamlana</taxon>
    </lineage>
</organism>
<dbReference type="EMBL" id="JAJAPX010000001">
    <property type="protein sequence ID" value="MCB4806661.1"/>
    <property type="molecule type" value="Genomic_DNA"/>
</dbReference>
<feature type="signal peptide" evidence="1">
    <location>
        <begin position="1"/>
        <end position="21"/>
    </location>
</feature>
<dbReference type="Pfam" id="PF10988">
    <property type="entry name" value="DUF2807"/>
    <property type="match status" value="1"/>
</dbReference>
<dbReference type="Proteomes" id="UP001139286">
    <property type="component" value="Unassembled WGS sequence"/>
</dbReference>
<keyword evidence="4" id="KW-1185">Reference proteome</keyword>
<evidence type="ECO:0000313" key="3">
    <source>
        <dbReference type="EMBL" id="MCB4806661.1"/>
    </source>
</evidence>
<accession>A0A9X1L5G5</accession>
<dbReference type="PROSITE" id="PS51257">
    <property type="entry name" value="PROKAR_LIPOPROTEIN"/>
    <property type="match status" value="1"/>
</dbReference>
<sequence length="248" mass="27650">MKKLSYIICALFLLACNSENANDCFQKSGAVVEHEFVVNEFTKIWVNRDIELILTEGATQSVQVETGENLLNDVTAVVTDGELVLTDNNSCNYVRDYGVTKFYVTAPNITEIRSSTQYAVRSNGVLTYPSLTIYSEDFTESDTFLSGEFYLEIDNNSFRLVFNGLSNCFVSGKTNSMNVTFAAGTSRFEGRNLEAQNVVIWNRSSNDMVLNPIQSLRGKISGTGDVILVNTPPIVEVEQQYTGRLIYE</sequence>
<evidence type="ECO:0000256" key="1">
    <source>
        <dbReference type="SAM" id="SignalP"/>
    </source>
</evidence>
<dbReference type="Gene3D" id="2.160.20.120">
    <property type="match status" value="1"/>
</dbReference>
<dbReference type="RefSeq" id="WP_226694160.1">
    <property type="nucleotide sequence ID" value="NZ_JAJAPX010000001.1"/>
</dbReference>
<keyword evidence="1" id="KW-0732">Signal</keyword>
<feature type="domain" description="Putative auto-transporter adhesin head GIN" evidence="2">
    <location>
        <begin position="40"/>
        <end position="232"/>
    </location>
</feature>
<dbReference type="InterPro" id="IPR021255">
    <property type="entry name" value="DUF2807"/>
</dbReference>